<proteinExistence type="predicted"/>
<gene>
    <name evidence="1" type="ORF">F2A26_15020</name>
</gene>
<dbReference type="EMBL" id="VVND01000079">
    <property type="protein sequence ID" value="KAA3157223.1"/>
    <property type="molecule type" value="Genomic_DNA"/>
</dbReference>
<evidence type="ECO:0000313" key="2">
    <source>
        <dbReference type="Proteomes" id="UP000324870"/>
    </source>
</evidence>
<organism evidence="1 2">
    <name type="scientific">Alistipes finegoldii</name>
    <dbReference type="NCBI Taxonomy" id="214856"/>
    <lineage>
        <taxon>Bacteria</taxon>
        <taxon>Pseudomonadati</taxon>
        <taxon>Bacteroidota</taxon>
        <taxon>Bacteroidia</taxon>
        <taxon>Bacteroidales</taxon>
        <taxon>Rikenellaceae</taxon>
        <taxon>Alistipes</taxon>
    </lineage>
</organism>
<accession>A0ABQ6RZT0</accession>
<dbReference type="Proteomes" id="UP000324870">
    <property type="component" value="Unassembled WGS sequence"/>
</dbReference>
<protein>
    <submittedName>
        <fullName evidence="1">Major capsid protein E</fullName>
    </submittedName>
</protein>
<name>A0ABQ6RZT0_9BACT</name>
<dbReference type="InterPro" id="IPR005564">
    <property type="entry name" value="Major_capsid_GpE"/>
</dbReference>
<dbReference type="Pfam" id="PF03864">
    <property type="entry name" value="Phage_cap_E"/>
    <property type="match status" value="1"/>
</dbReference>
<keyword evidence="2" id="KW-1185">Reference proteome</keyword>
<evidence type="ECO:0000313" key="1">
    <source>
        <dbReference type="EMBL" id="KAA3157223.1"/>
    </source>
</evidence>
<comment type="caution">
    <text evidence="1">The sequence shown here is derived from an EMBL/GenBank/DDBJ whole genome shotgun (WGS) entry which is preliminary data.</text>
</comment>
<reference evidence="1 2" key="1">
    <citation type="journal article" date="2019" name="Nat. Med.">
        <title>A library of human gut bacterial isolates paired with longitudinal multiomics data enables mechanistic microbiome research.</title>
        <authorList>
            <person name="Poyet M."/>
            <person name="Groussin M."/>
            <person name="Gibbons S.M."/>
            <person name="Avila-Pacheco J."/>
            <person name="Jiang X."/>
            <person name="Kearney S.M."/>
            <person name="Perrotta A.R."/>
            <person name="Berdy B."/>
            <person name="Zhao S."/>
            <person name="Lieberman T.D."/>
            <person name="Swanson P.K."/>
            <person name="Smith M."/>
            <person name="Roesemann S."/>
            <person name="Alexander J.E."/>
            <person name="Rich S.A."/>
            <person name="Livny J."/>
            <person name="Vlamakis H."/>
            <person name="Clish C."/>
            <person name="Bullock K."/>
            <person name="Deik A."/>
            <person name="Scott J."/>
            <person name="Pierce K.A."/>
            <person name="Xavier R.J."/>
            <person name="Alm E.J."/>
        </authorList>
    </citation>
    <scope>NUCLEOTIDE SEQUENCE [LARGE SCALE GENOMIC DNA]</scope>
    <source>
        <strain evidence="1 2">BIOML-A1</strain>
    </source>
</reference>
<dbReference type="RefSeq" id="WP_130064115.1">
    <property type="nucleotide sequence ID" value="NZ_JAJCKI010000012.1"/>
</dbReference>
<sequence>MNEVYYSSIFRELTKEVQVRIDAASELRKRLFDQSVYERFLDWDTPTVGLNFEEIIGSYNLSVAAATLDSKGKEPIMGTEGLATISKKVLTHQMTYPMRIEDYRKVLQLLDSRMIPDQAKKQQLVNLMWGGVEKVVNSVKSKLDIIFLGALSNKGVFEFTSENNPEGGVRGNIDYGMPQENIATADTQWTEANIDTVDVFEDIQEIVDSAQEKVTFDRILLDQKRLSYILRSKKMKQVIFGSDKSASPLLLANLNEFMRSNGLPVFDVIRRMTRIQDNGKIKEYKPWNDKNIVFVPAGRLGVIKNAYADNELRPEPGVTYSDYGRIRISQWGKGETDNSNGVEFTKAQSLSLPVITEINGIYSLTVEL</sequence>